<dbReference type="InterPro" id="IPR034660">
    <property type="entry name" value="DinB/YfiT-like"/>
</dbReference>
<dbReference type="Pfam" id="PF07398">
    <property type="entry name" value="MDMPI_C"/>
    <property type="match status" value="1"/>
</dbReference>
<keyword evidence="3" id="KW-0413">Isomerase</keyword>
<reference evidence="3 4" key="1">
    <citation type="submission" date="2024-09" db="EMBL/GenBank/DDBJ databases">
        <authorList>
            <person name="Sun Q."/>
            <person name="Mori K."/>
        </authorList>
    </citation>
    <scope>NUCLEOTIDE SEQUENCE [LARGE SCALE GENOMIC DNA]</scope>
    <source>
        <strain evidence="3 4">TBRC 2205</strain>
    </source>
</reference>
<protein>
    <submittedName>
        <fullName evidence="3">Maleylpyruvate isomerase family mycothiol-dependent enzyme</fullName>
    </submittedName>
</protein>
<dbReference type="Pfam" id="PF11716">
    <property type="entry name" value="MDMPI_N"/>
    <property type="match status" value="1"/>
</dbReference>
<dbReference type="EMBL" id="JBHLUE010000016">
    <property type="protein sequence ID" value="MFC0566084.1"/>
    <property type="molecule type" value="Genomic_DNA"/>
</dbReference>
<organism evidence="3 4">
    <name type="scientific">Plantactinospora siamensis</name>
    <dbReference type="NCBI Taxonomy" id="555372"/>
    <lineage>
        <taxon>Bacteria</taxon>
        <taxon>Bacillati</taxon>
        <taxon>Actinomycetota</taxon>
        <taxon>Actinomycetes</taxon>
        <taxon>Micromonosporales</taxon>
        <taxon>Micromonosporaceae</taxon>
        <taxon>Plantactinospora</taxon>
    </lineage>
</organism>
<dbReference type="GO" id="GO:0016853">
    <property type="term" value="F:isomerase activity"/>
    <property type="evidence" value="ECO:0007669"/>
    <property type="project" value="UniProtKB-KW"/>
</dbReference>
<feature type="domain" description="MDMPI C-terminal" evidence="1">
    <location>
        <begin position="155"/>
        <end position="235"/>
    </location>
</feature>
<dbReference type="InterPro" id="IPR017517">
    <property type="entry name" value="Maleyloyr_isom"/>
</dbReference>
<dbReference type="Gene3D" id="1.20.120.450">
    <property type="entry name" value="dinb family like domain"/>
    <property type="match status" value="1"/>
</dbReference>
<name>A0ABV6NZ75_9ACTN</name>
<proteinExistence type="predicted"/>
<feature type="domain" description="Mycothiol-dependent maleylpyruvate isomerase metal-binding" evidence="2">
    <location>
        <begin position="13"/>
        <end position="147"/>
    </location>
</feature>
<evidence type="ECO:0000313" key="4">
    <source>
        <dbReference type="Proteomes" id="UP001589894"/>
    </source>
</evidence>
<sequence>MTVDPLVLLPEVDRATERLFRTADGLDDAAARDPSLLPGWSRGHVLTHLARSADAYGRLLTSARTGARVPAYPNDEARAADIAAGADRSAADLAADVRAAAARFADACAGMPPEAWAAEVIVRGRPQLAATLVWGRLREVEVHHADLDAGYAPDDWPAAFALRLLHEVVADLGHRPGSSALVLRPDEGRHELTVGEPEGAPAISGPVNRIAAWLIGRSEGAGLTVSPDGPLPTPPEWI</sequence>
<dbReference type="SUPFAM" id="SSF109854">
    <property type="entry name" value="DinB/YfiT-like putative metalloenzymes"/>
    <property type="match status" value="1"/>
</dbReference>
<evidence type="ECO:0000259" key="1">
    <source>
        <dbReference type="Pfam" id="PF07398"/>
    </source>
</evidence>
<dbReference type="InterPro" id="IPR010872">
    <property type="entry name" value="MDMPI_C-term_domain"/>
</dbReference>
<evidence type="ECO:0000259" key="2">
    <source>
        <dbReference type="Pfam" id="PF11716"/>
    </source>
</evidence>
<dbReference type="Proteomes" id="UP001589894">
    <property type="component" value="Unassembled WGS sequence"/>
</dbReference>
<dbReference type="NCBIfam" id="TIGR03083">
    <property type="entry name" value="maleylpyruvate isomerase family mycothiol-dependent enzyme"/>
    <property type="match status" value="1"/>
</dbReference>
<comment type="caution">
    <text evidence="3">The sequence shown here is derived from an EMBL/GenBank/DDBJ whole genome shotgun (WGS) entry which is preliminary data.</text>
</comment>
<dbReference type="InterPro" id="IPR036527">
    <property type="entry name" value="SCP2_sterol-bd_dom_sf"/>
</dbReference>
<gene>
    <name evidence="3" type="ORF">ACFFHU_18330</name>
</gene>
<dbReference type="RefSeq" id="WP_377340488.1">
    <property type="nucleotide sequence ID" value="NZ_JBHLUE010000016.1"/>
</dbReference>
<accession>A0ABV6NZ75</accession>
<dbReference type="InterPro" id="IPR024344">
    <property type="entry name" value="MDMPI_metal-binding"/>
</dbReference>
<evidence type="ECO:0000313" key="3">
    <source>
        <dbReference type="EMBL" id="MFC0566084.1"/>
    </source>
</evidence>
<dbReference type="Gene3D" id="3.30.1050.20">
    <property type="match status" value="1"/>
</dbReference>
<dbReference type="SUPFAM" id="SSF55718">
    <property type="entry name" value="SCP-like"/>
    <property type="match status" value="1"/>
</dbReference>
<keyword evidence="4" id="KW-1185">Reference proteome</keyword>